<dbReference type="InterPro" id="IPR020588">
    <property type="entry name" value="RecA_ATP-bd"/>
</dbReference>
<dbReference type="InterPro" id="IPR027417">
    <property type="entry name" value="P-loop_NTPase"/>
</dbReference>
<feature type="compositionally biased region" description="Polar residues" evidence="1">
    <location>
        <begin position="539"/>
        <end position="548"/>
    </location>
</feature>
<dbReference type="Proteomes" id="UP001159427">
    <property type="component" value="Unassembled WGS sequence"/>
</dbReference>
<dbReference type="PROSITE" id="PS50096">
    <property type="entry name" value="IQ"/>
    <property type="match status" value="3"/>
</dbReference>
<keyword evidence="4" id="KW-1185">Reference proteome</keyword>
<feature type="domain" description="RecA family profile 1" evidence="2">
    <location>
        <begin position="4"/>
        <end position="228"/>
    </location>
</feature>
<dbReference type="CDD" id="cd19490">
    <property type="entry name" value="XRCC2"/>
    <property type="match status" value="1"/>
</dbReference>
<feature type="compositionally biased region" description="Low complexity" evidence="1">
    <location>
        <begin position="490"/>
        <end position="499"/>
    </location>
</feature>
<evidence type="ECO:0000313" key="4">
    <source>
        <dbReference type="Proteomes" id="UP001159427"/>
    </source>
</evidence>
<dbReference type="Gene3D" id="3.40.50.300">
    <property type="entry name" value="P-loop containing nucleotide triphosphate hydrolases"/>
    <property type="match status" value="1"/>
</dbReference>
<feature type="compositionally biased region" description="Basic and acidic residues" evidence="1">
    <location>
        <begin position="462"/>
        <end position="482"/>
    </location>
</feature>
<feature type="compositionally biased region" description="Basic and acidic residues" evidence="1">
    <location>
        <begin position="380"/>
        <end position="405"/>
    </location>
</feature>
<organism evidence="3 4">
    <name type="scientific">Porites evermanni</name>
    <dbReference type="NCBI Taxonomy" id="104178"/>
    <lineage>
        <taxon>Eukaryota</taxon>
        <taxon>Metazoa</taxon>
        <taxon>Cnidaria</taxon>
        <taxon>Anthozoa</taxon>
        <taxon>Hexacorallia</taxon>
        <taxon>Scleractinia</taxon>
        <taxon>Fungiina</taxon>
        <taxon>Poritidae</taxon>
        <taxon>Porites</taxon>
    </lineage>
</organism>
<dbReference type="SMART" id="SM00015">
    <property type="entry name" value="IQ"/>
    <property type="match status" value="3"/>
</dbReference>
<dbReference type="PROSITE" id="PS50162">
    <property type="entry name" value="RECA_2"/>
    <property type="match status" value="1"/>
</dbReference>
<name>A0ABN8SNX6_9CNID</name>
<evidence type="ECO:0000313" key="3">
    <source>
        <dbReference type="EMBL" id="CAH3192736.1"/>
    </source>
</evidence>
<sequence length="592" mass="65119">QLFVRLGGKQTLDGLDKNLFGDIPEGIQPGSVVEFSGQEGSGKTEMLLHLIANCILPKTWKDLALNGRSIGVVFVDSDYHFQLLRLVTILEHRILNAIRETQGVSMATANINWNNSTHSGNQQCTSGYPEKYNDYENFIKTCLGHLFIVHCNSSLQMLATILSLENLLSAKPEVGVFMIDSLSAFYWVDRYNGGESLASQESNQRKIVDALAKYTQQYHVVLIVTKQTIFTSSEKSIHRDYLCQSWQRLVNYRYKFDRKKTHNGLDLMFSTGKDDAKKGDQMERLMKGEEVDIDLKDPEVQAAATKIQASFRGHKAREDVKKKKDEEAAAIKIQASFRGHQARERVKDIKLTQSQEMMSESATGVEADVVGDDSTTLPEEATKLEEDISRGPEEQEASVHEKLDEAEGAGTEAVPVEPEVMEPAVEGDSEVPDRQEVEGETEDVTNEGGAGDVQVQEAAEPGEEKVEDSAETAEEKAEDAGKTGDGAADVQQPGEAQGGEVEGEAEQVDLDLNDPELHSAAVKIQASFRGHKVREGVKTTKSSESLPQEPQGEGGETSEEKPDEEKKEETEGDKDGEPSVPEGAEESKPSED</sequence>
<dbReference type="PANTHER" id="PTHR46644">
    <property type="entry name" value="DNA REPAIR PROTEIN XRCC2"/>
    <property type="match status" value="1"/>
</dbReference>
<gene>
    <name evidence="3" type="ORF">PEVE_00024455</name>
</gene>
<feature type="region of interest" description="Disordered" evidence="1">
    <location>
        <begin position="351"/>
        <end position="592"/>
    </location>
</feature>
<feature type="non-terminal residue" evidence="3">
    <location>
        <position position="1"/>
    </location>
</feature>
<feature type="compositionally biased region" description="Basic and acidic residues" evidence="1">
    <location>
        <begin position="558"/>
        <end position="577"/>
    </location>
</feature>
<evidence type="ECO:0000256" key="1">
    <source>
        <dbReference type="SAM" id="MobiDB-lite"/>
    </source>
</evidence>
<dbReference type="Gene3D" id="1.20.5.190">
    <property type="match status" value="1"/>
</dbReference>
<dbReference type="InterPro" id="IPR000048">
    <property type="entry name" value="IQ_motif_EF-hand-BS"/>
</dbReference>
<dbReference type="Pfam" id="PF00612">
    <property type="entry name" value="IQ"/>
    <property type="match status" value="3"/>
</dbReference>
<evidence type="ECO:0000259" key="2">
    <source>
        <dbReference type="PROSITE" id="PS50162"/>
    </source>
</evidence>
<feature type="compositionally biased region" description="Polar residues" evidence="1">
    <location>
        <begin position="351"/>
        <end position="362"/>
    </location>
</feature>
<protein>
    <recommendedName>
        <fullName evidence="2">RecA family profile 1 domain-containing protein</fullName>
    </recommendedName>
</protein>
<dbReference type="PANTHER" id="PTHR46644:SF2">
    <property type="entry name" value="DNA REPAIR PROTEIN XRCC2"/>
    <property type="match status" value="1"/>
</dbReference>
<dbReference type="EMBL" id="CALNXI010003274">
    <property type="protein sequence ID" value="CAH3192736.1"/>
    <property type="molecule type" value="Genomic_DNA"/>
</dbReference>
<dbReference type="InterPro" id="IPR030547">
    <property type="entry name" value="XRCC2"/>
</dbReference>
<proteinExistence type="predicted"/>
<feature type="compositionally biased region" description="Low complexity" evidence="1">
    <location>
        <begin position="412"/>
        <end position="424"/>
    </location>
</feature>
<dbReference type="SUPFAM" id="SSF52540">
    <property type="entry name" value="P-loop containing nucleoside triphosphate hydrolases"/>
    <property type="match status" value="2"/>
</dbReference>
<accession>A0ABN8SNX6</accession>
<reference evidence="3 4" key="1">
    <citation type="submission" date="2022-05" db="EMBL/GenBank/DDBJ databases">
        <authorList>
            <consortium name="Genoscope - CEA"/>
            <person name="William W."/>
        </authorList>
    </citation>
    <scope>NUCLEOTIDE SEQUENCE [LARGE SCALE GENOMIC DNA]</scope>
</reference>
<comment type="caution">
    <text evidence="3">The sequence shown here is derived from an EMBL/GenBank/DDBJ whole genome shotgun (WGS) entry which is preliminary data.</text>
</comment>
<dbReference type="CDD" id="cd23767">
    <property type="entry name" value="IQCD"/>
    <property type="match status" value="2"/>
</dbReference>
<feature type="compositionally biased region" description="Acidic residues" evidence="1">
    <location>
        <begin position="501"/>
        <end position="514"/>
    </location>
</feature>